<dbReference type="Proteomes" id="UP000478052">
    <property type="component" value="Unassembled WGS sequence"/>
</dbReference>
<feature type="non-terminal residue" evidence="1">
    <location>
        <position position="1"/>
    </location>
</feature>
<reference evidence="1 2" key="1">
    <citation type="submission" date="2019-08" db="EMBL/GenBank/DDBJ databases">
        <title>Whole genome of Aphis craccivora.</title>
        <authorList>
            <person name="Voronova N.V."/>
            <person name="Shulinski R.S."/>
            <person name="Bandarenka Y.V."/>
            <person name="Zhorov D.G."/>
            <person name="Warner D."/>
        </authorList>
    </citation>
    <scope>NUCLEOTIDE SEQUENCE [LARGE SCALE GENOMIC DNA]</scope>
    <source>
        <strain evidence="1">180601</strain>
        <tissue evidence="1">Whole Body</tissue>
    </source>
</reference>
<sequence length="96" mass="11529">RSVVFGRNFGNGELRAAWRGFHVYWKRSPKEGHRTVVWKHPGSSLEVMYKRPQFIYYNFRREVQRLVCGHKRGTFLNRKHLGSSRGRHVLLGYKHY</sequence>
<organism evidence="1 2">
    <name type="scientific">Aphis craccivora</name>
    <name type="common">Cowpea aphid</name>
    <dbReference type="NCBI Taxonomy" id="307492"/>
    <lineage>
        <taxon>Eukaryota</taxon>
        <taxon>Metazoa</taxon>
        <taxon>Ecdysozoa</taxon>
        <taxon>Arthropoda</taxon>
        <taxon>Hexapoda</taxon>
        <taxon>Insecta</taxon>
        <taxon>Pterygota</taxon>
        <taxon>Neoptera</taxon>
        <taxon>Paraneoptera</taxon>
        <taxon>Hemiptera</taxon>
        <taxon>Sternorrhyncha</taxon>
        <taxon>Aphidomorpha</taxon>
        <taxon>Aphidoidea</taxon>
        <taxon>Aphididae</taxon>
        <taxon>Aphidini</taxon>
        <taxon>Aphis</taxon>
        <taxon>Aphis</taxon>
    </lineage>
</organism>
<keyword evidence="2" id="KW-1185">Reference proteome</keyword>
<protein>
    <submittedName>
        <fullName evidence="1">Uncharacterized protein</fullName>
    </submittedName>
</protein>
<evidence type="ECO:0000313" key="1">
    <source>
        <dbReference type="EMBL" id="KAF0703041.1"/>
    </source>
</evidence>
<name>A0A6G0VNF8_APHCR</name>
<gene>
    <name evidence="1" type="ORF">FWK35_00031694</name>
</gene>
<dbReference type="AlphaFoldDB" id="A0A6G0VNF8"/>
<accession>A0A6G0VNF8</accession>
<dbReference type="EMBL" id="VUJU01014054">
    <property type="protein sequence ID" value="KAF0703041.1"/>
    <property type="molecule type" value="Genomic_DNA"/>
</dbReference>
<proteinExistence type="predicted"/>
<comment type="caution">
    <text evidence="1">The sequence shown here is derived from an EMBL/GenBank/DDBJ whole genome shotgun (WGS) entry which is preliminary data.</text>
</comment>
<evidence type="ECO:0000313" key="2">
    <source>
        <dbReference type="Proteomes" id="UP000478052"/>
    </source>
</evidence>